<evidence type="ECO:0000313" key="2">
    <source>
        <dbReference type="Proteomes" id="UP001160116"/>
    </source>
</evidence>
<organism evidence="1 2">
    <name type="scientific">Acinetobacter johnsonii</name>
    <dbReference type="NCBI Taxonomy" id="40214"/>
    <lineage>
        <taxon>Bacteria</taxon>
        <taxon>Pseudomonadati</taxon>
        <taxon>Pseudomonadota</taxon>
        <taxon>Gammaproteobacteria</taxon>
        <taxon>Moraxellales</taxon>
        <taxon>Moraxellaceae</taxon>
        <taxon>Acinetobacter</taxon>
    </lineage>
</organism>
<sequence length="215" mass="23898">MENSQIKEIALANGFSLKEQLGGHMDLNPYVYEFAQAIKKEALEQARSVYGQSAVTDADTDSIDSDIDKARDSFIEEHLLDNSESEELEMLISKACVLGELYERKKWQEGNGEAIHEALNTGDADIGHKLEEFKKLWIAGGGHFAHFSYLPKEGAWSISSAGLPESVYPLLLNSLVTLNTAWVFYLGAWSKCEELARKDKILGALVKKEEDKANA</sequence>
<dbReference type="AlphaFoldDB" id="A0AA42MA46"/>
<dbReference type="Proteomes" id="UP001160116">
    <property type="component" value="Unassembled WGS sequence"/>
</dbReference>
<proteinExistence type="predicted"/>
<accession>A0AA42MA46</accession>
<reference evidence="1" key="1">
    <citation type="submission" date="2022-09" db="EMBL/GenBank/DDBJ databases">
        <title>Intensive care unit water sources are persistently colonized with multi-drug resistant bacteria and are the site of extensive horizontal gene transfer of antibiotic resistance genes.</title>
        <authorList>
            <person name="Diorio-Toth L."/>
        </authorList>
    </citation>
    <scope>NUCLEOTIDE SEQUENCE</scope>
    <source>
        <strain evidence="1">GD03885</strain>
    </source>
</reference>
<dbReference type="RefSeq" id="WP_279679019.1">
    <property type="nucleotide sequence ID" value="NZ_JAOCCL010000018.1"/>
</dbReference>
<gene>
    <name evidence="1" type="ORF">N5C97_08810</name>
</gene>
<evidence type="ECO:0000313" key="1">
    <source>
        <dbReference type="EMBL" id="MDH0826600.1"/>
    </source>
</evidence>
<comment type="caution">
    <text evidence="1">The sequence shown here is derived from an EMBL/GenBank/DDBJ whole genome shotgun (WGS) entry which is preliminary data.</text>
</comment>
<dbReference type="EMBL" id="JAOCCL010000018">
    <property type="protein sequence ID" value="MDH0826600.1"/>
    <property type="molecule type" value="Genomic_DNA"/>
</dbReference>
<protein>
    <submittedName>
        <fullName evidence="1">Uncharacterized protein</fullName>
    </submittedName>
</protein>
<name>A0AA42MA46_ACIJO</name>